<dbReference type="GO" id="GO:0070006">
    <property type="term" value="F:metalloaminopeptidase activity"/>
    <property type="evidence" value="ECO:0007669"/>
    <property type="project" value="TreeGrafter"/>
</dbReference>
<dbReference type="AlphaFoldDB" id="A0A6V7KT51"/>
<gene>
    <name evidence="3" type="ORF">BBRV_LOCUS84453</name>
</gene>
<evidence type="ECO:0000259" key="2">
    <source>
        <dbReference type="Pfam" id="PF11838"/>
    </source>
</evidence>
<dbReference type="Gene3D" id="1.25.50.20">
    <property type="match status" value="1"/>
</dbReference>
<dbReference type="GO" id="GO:0016020">
    <property type="term" value="C:membrane"/>
    <property type="evidence" value="ECO:0007669"/>
    <property type="project" value="TreeGrafter"/>
</dbReference>
<dbReference type="PANTHER" id="PTHR11533">
    <property type="entry name" value="PROTEASE M1 ZINC METALLOPROTEASE"/>
    <property type="match status" value="1"/>
</dbReference>
<dbReference type="GO" id="GO:0008270">
    <property type="term" value="F:zinc ion binding"/>
    <property type="evidence" value="ECO:0007669"/>
    <property type="project" value="TreeGrafter"/>
</dbReference>
<dbReference type="InterPro" id="IPR050344">
    <property type="entry name" value="Peptidase_M1_aminopeptidases"/>
</dbReference>
<organism evidence="3">
    <name type="scientific">Bracon brevicornis</name>
    <dbReference type="NCBI Taxonomy" id="1563983"/>
    <lineage>
        <taxon>Eukaryota</taxon>
        <taxon>Metazoa</taxon>
        <taxon>Ecdysozoa</taxon>
        <taxon>Arthropoda</taxon>
        <taxon>Hexapoda</taxon>
        <taxon>Insecta</taxon>
        <taxon>Pterygota</taxon>
        <taxon>Neoptera</taxon>
        <taxon>Endopterygota</taxon>
        <taxon>Hymenoptera</taxon>
        <taxon>Apocrita</taxon>
        <taxon>Ichneumonoidea</taxon>
        <taxon>Braconidae</taxon>
        <taxon>Braconinae</taxon>
        <taxon>Bracon</taxon>
    </lineage>
</organism>
<dbReference type="GO" id="GO:0005737">
    <property type="term" value="C:cytoplasm"/>
    <property type="evidence" value="ECO:0007669"/>
    <property type="project" value="TreeGrafter"/>
</dbReference>
<evidence type="ECO:0000256" key="1">
    <source>
        <dbReference type="ARBA" id="ARBA00010136"/>
    </source>
</evidence>
<dbReference type="InterPro" id="IPR024571">
    <property type="entry name" value="ERAP1-like_C_dom"/>
</dbReference>
<reference evidence="3" key="1">
    <citation type="submission" date="2020-07" db="EMBL/GenBank/DDBJ databases">
        <authorList>
            <person name="Ferguson B K."/>
        </authorList>
    </citation>
    <scope>NUCLEOTIDE SEQUENCE</scope>
    <source>
        <strain evidence="3">L06</strain>
    </source>
</reference>
<name>A0A6V7KT51_9HYME</name>
<evidence type="ECO:0000313" key="3">
    <source>
        <dbReference type="EMBL" id="CAD1565680.1"/>
    </source>
</evidence>
<dbReference type="EMBL" id="CADCXW020000219">
    <property type="protein sequence ID" value="CAD1565680.1"/>
    <property type="molecule type" value="Genomic_DNA"/>
</dbReference>
<dbReference type="Pfam" id="PF11838">
    <property type="entry name" value="ERAP1_C"/>
    <property type="match status" value="1"/>
</dbReference>
<dbReference type="GO" id="GO:0042277">
    <property type="term" value="F:peptide binding"/>
    <property type="evidence" value="ECO:0007669"/>
    <property type="project" value="TreeGrafter"/>
</dbReference>
<dbReference type="GO" id="GO:0005615">
    <property type="term" value="C:extracellular space"/>
    <property type="evidence" value="ECO:0007669"/>
    <property type="project" value="TreeGrafter"/>
</dbReference>
<accession>A0A6V7KT51</accession>
<protein>
    <recommendedName>
        <fullName evidence="2">ERAP1-like C-terminal domain-containing protein</fullName>
    </recommendedName>
</protein>
<proteinExistence type="inferred from homology"/>
<dbReference type="GO" id="GO:0006508">
    <property type="term" value="P:proteolysis"/>
    <property type="evidence" value="ECO:0007669"/>
    <property type="project" value="TreeGrafter"/>
</dbReference>
<sequence length="206" mass="24002">METRTNCRGLLEQYAAQVSRLYNRSRVHILKLLHSVYSEVGFKDSPGDPKFTVFTRIDILSWACTFGHADCVRNAIRQLQSWRDAPDPHEEYLISLNLKRVVYRKTIRSGGQREWDLAWERYLKTNLGTEKHLLLYALECSKETWILSHYHEWATTENTAIRKQDTSRVLAAVAGNPMRQPYSFNTNSQRTRDLCFNAFCRVVSGI</sequence>
<dbReference type="PANTHER" id="PTHR11533:SF294">
    <property type="entry name" value="THYROTROPIN-RELEASING HORMONE-DEGRADING ECTOENZYME"/>
    <property type="match status" value="1"/>
</dbReference>
<dbReference type="GO" id="GO:0043171">
    <property type="term" value="P:peptide catabolic process"/>
    <property type="evidence" value="ECO:0007669"/>
    <property type="project" value="TreeGrafter"/>
</dbReference>
<comment type="similarity">
    <text evidence="1">Belongs to the peptidase M1 family.</text>
</comment>
<feature type="domain" description="ERAP1-like C-terminal" evidence="2">
    <location>
        <begin position="19"/>
        <end position="183"/>
    </location>
</feature>